<dbReference type="AlphaFoldDB" id="A0A1I1FHB1"/>
<evidence type="ECO:0000259" key="1">
    <source>
        <dbReference type="PROSITE" id="PS50893"/>
    </source>
</evidence>
<dbReference type="PROSITE" id="PS50893">
    <property type="entry name" value="ABC_TRANSPORTER_2"/>
    <property type="match status" value="1"/>
</dbReference>
<dbReference type="InterPro" id="IPR027417">
    <property type="entry name" value="P-loop_NTPase"/>
</dbReference>
<organism evidence="2 3">
    <name type="scientific">Pseudoalteromonas denitrificans DSM 6059</name>
    <dbReference type="NCBI Taxonomy" id="1123010"/>
    <lineage>
        <taxon>Bacteria</taxon>
        <taxon>Pseudomonadati</taxon>
        <taxon>Pseudomonadota</taxon>
        <taxon>Gammaproteobacteria</taxon>
        <taxon>Alteromonadales</taxon>
        <taxon>Pseudoalteromonadaceae</taxon>
        <taxon>Pseudoalteromonas</taxon>
    </lineage>
</organism>
<dbReference type="OrthoDB" id="6384998at2"/>
<proteinExistence type="predicted"/>
<keyword evidence="3" id="KW-1185">Reference proteome</keyword>
<dbReference type="GO" id="GO:0022857">
    <property type="term" value="F:transmembrane transporter activity"/>
    <property type="evidence" value="ECO:0007669"/>
    <property type="project" value="TreeGrafter"/>
</dbReference>
<protein>
    <submittedName>
        <fullName evidence="2">ABC transporter</fullName>
    </submittedName>
</protein>
<dbReference type="RefSeq" id="WP_091979857.1">
    <property type="nucleotide sequence ID" value="NZ_FOLO01000003.1"/>
</dbReference>
<dbReference type="STRING" id="1123010.SAMN02745724_00637"/>
<sequence length="219" mass="25060">MSYLLELKEVSLAYDDNFIFKNLDLTLNENEIITIKTGVLDGGSSLLQICNSSLNVQSGNIFYKGVNTKKLSDSQLFKTVGMQLESEGLLSMYTVLENCKLPISFHSKLNNTEIEKNIFYISAKFEFDYLLNKYPYQLNDVQLRLANLLRLLSSNPKIFLLDEIQSGMSDKLRAGLLDKLIKHLKEQEISLIMTITAGDMDYFADQKLEINNLQLNRHK</sequence>
<evidence type="ECO:0000313" key="3">
    <source>
        <dbReference type="Proteomes" id="UP000198862"/>
    </source>
</evidence>
<dbReference type="Proteomes" id="UP000198862">
    <property type="component" value="Unassembled WGS sequence"/>
</dbReference>
<dbReference type="InterPro" id="IPR003439">
    <property type="entry name" value="ABC_transporter-like_ATP-bd"/>
</dbReference>
<evidence type="ECO:0000313" key="2">
    <source>
        <dbReference type="EMBL" id="SFB98755.1"/>
    </source>
</evidence>
<reference evidence="2 3" key="1">
    <citation type="submission" date="2016-10" db="EMBL/GenBank/DDBJ databases">
        <authorList>
            <person name="de Groot N.N."/>
        </authorList>
    </citation>
    <scope>NUCLEOTIDE SEQUENCE [LARGE SCALE GENOMIC DNA]</scope>
    <source>
        <strain evidence="2 3">DSM 6059</strain>
    </source>
</reference>
<dbReference type="Pfam" id="PF00005">
    <property type="entry name" value="ABC_tran"/>
    <property type="match status" value="1"/>
</dbReference>
<dbReference type="Gene3D" id="3.40.50.300">
    <property type="entry name" value="P-loop containing nucleotide triphosphate hydrolases"/>
    <property type="match status" value="1"/>
</dbReference>
<dbReference type="GO" id="GO:0016887">
    <property type="term" value="F:ATP hydrolysis activity"/>
    <property type="evidence" value="ECO:0007669"/>
    <property type="project" value="InterPro"/>
</dbReference>
<dbReference type="InterPro" id="IPR015854">
    <property type="entry name" value="ABC_transpr_LolD-like"/>
</dbReference>
<feature type="domain" description="ABC transporter" evidence="1">
    <location>
        <begin position="5"/>
        <end position="216"/>
    </location>
</feature>
<dbReference type="GO" id="GO:0005886">
    <property type="term" value="C:plasma membrane"/>
    <property type="evidence" value="ECO:0007669"/>
    <property type="project" value="TreeGrafter"/>
</dbReference>
<dbReference type="PANTHER" id="PTHR24220">
    <property type="entry name" value="IMPORT ATP-BINDING PROTEIN"/>
    <property type="match status" value="1"/>
</dbReference>
<dbReference type="SUPFAM" id="SSF52540">
    <property type="entry name" value="P-loop containing nucleoside triphosphate hydrolases"/>
    <property type="match status" value="1"/>
</dbReference>
<accession>A0A1I1FHB1</accession>
<dbReference type="EMBL" id="FOLO01000003">
    <property type="protein sequence ID" value="SFB98755.1"/>
    <property type="molecule type" value="Genomic_DNA"/>
</dbReference>
<dbReference type="GO" id="GO:0005524">
    <property type="term" value="F:ATP binding"/>
    <property type="evidence" value="ECO:0007669"/>
    <property type="project" value="InterPro"/>
</dbReference>
<gene>
    <name evidence="2" type="ORF">SAMN02745724_00637</name>
</gene>
<name>A0A1I1FHB1_9GAMM</name>